<dbReference type="EMBL" id="FQUQ01000001">
    <property type="protein sequence ID" value="SHE39600.1"/>
    <property type="molecule type" value="Genomic_DNA"/>
</dbReference>
<dbReference type="InterPro" id="IPR037066">
    <property type="entry name" value="Plug_dom_sf"/>
</dbReference>
<evidence type="ECO:0000256" key="7">
    <source>
        <dbReference type="ARBA" id="ARBA00023237"/>
    </source>
</evidence>
<evidence type="ECO:0000256" key="8">
    <source>
        <dbReference type="PROSITE-ProRule" id="PRU01360"/>
    </source>
</evidence>
<sequence length="1078" mass="118131">MNMSTINNTCKRYLKATTLHALRVSIIAFIPFLSVQNCFGASQQNPSTTTKALSDSTGILISGLVRDSDSKLLARATVSEKNGKNASITDTEGKFSLRVSNPNAVLKVTYLGLETREVPLNSRRFLQIVLNASQSKLDEVVIIGYGTSDKKNLTGSFSSLKGEDIKSATATSFVDALQGKVAGVRVNSQSGEPGAGVSVEIRGGNSINGASSPLYVIDGVQIEMQESEVASSKVGGRTTLNPLSTISPDQIASIDILKDASATAIYGARGANGVIIVTTKSGKSGSKPVFNLSSSYASSEITKKIDVLGAQDYVQYRFLKSPNDRGFGTDLDNDGVPDVVKDVSGLESYDWQDVVFRRGATQKYNLSGQGGSNSSGYSFGLGYSDQDALVINNNFKTYSARFQYNHRVSDKFDFSLTANWGKTKNSGVASSGGGEGNFSGLIQAAYTFQPVLIKAADDPFPPVSLMDQLLNSYKLTDFDRLIGNANLTYAFTKKLKLRVSGGGGATSSKLSEFYGKNTLWGQQDNGKANNNHTQTGNYQANSTLDYWTETGKRQVLKAMIGAEFNSYNYENFGTTISNFQDQSTGVFNLSKGLTPGFPSSNFIEQNRISFFSRVNYDIRNKYLFTATLRNDNSSQLGPGNRSAFFPSAAFAWRIKEEKFLKNNQIVSDLKLRLSYGVTGNDRIPAYRFLSELGTTSYAGNGNVRFGLSPVSSENLNLKWESTGQYDVGLDLSLFNNRVNMTADIYYKSTKDLLLLSEVASQTGFPTQWQNIGEISNKGLEIAINSVNIKTTDFKWNTTFNIAFNRNKIVSLGGTESKPVIFNNGYINNVGIVKEGQPIGTAFGYEWDGIYQINDFTWQNNSDQTIPHQSRTYTLRNGVTGISGAQPGLFKYKDQNGDGIINASDRTVISNSNPKFSGGFSSNFTFRNFSLNAFFEGAYGNQIFNEFPTRVESGSGQVSFNLTQQYWDNRWTPENPSNRYASMSSANTDAEASSYYVESGSYLRFKTLSFGYNLKNKALLKTAGISNLNLLLTLDNLYVWTNYSGFDPDVRSNDKLLPGYDRLAYPRSRSIIFGLELTF</sequence>
<dbReference type="Pfam" id="PF00593">
    <property type="entry name" value="TonB_dep_Rec_b-barrel"/>
    <property type="match status" value="1"/>
</dbReference>
<accession>A0A1M4T5A4</accession>
<keyword evidence="6 8" id="KW-0472">Membrane</keyword>
<evidence type="ECO:0000256" key="2">
    <source>
        <dbReference type="ARBA" id="ARBA00022448"/>
    </source>
</evidence>
<reference evidence="13" key="1">
    <citation type="submission" date="2016-11" db="EMBL/GenBank/DDBJ databases">
        <authorList>
            <person name="Varghese N."/>
            <person name="Submissions S."/>
        </authorList>
    </citation>
    <scope>NUCLEOTIDE SEQUENCE [LARGE SCALE GENOMIC DNA]</scope>
    <source>
        <strain evidence="13">DSM 16990</strain>
    </source>
</reference>
<dbReference type="Gene3D" id="2.40.170.20">
    <property type="entry name" value="TonB-dependent receptor, beta-barrel domain"/>
    <property type="match status" value="1"/>
</dbReference>
<keyword evidence="2 8" id="KW-0813">Transport</keyword>
<dbReference type="InterPro" id="IPR023996">
    <property type="entry name" value="TonB-dep_OMP_SusC/RagA"/>
</dbReference>
<keyword evidence="5 9" id="KW-0798">TonB box</keyword>
<dbReference type="SUPFAM" id="SSF56935">
    <property type="entry name" value="Porins"/>
    <property type="match status" value="1"/>
</dbReference>
<comment type="subcellular location">
    <subcellularLocation>
        <location evidence="1 8">Cell outer membrane</location>
        <topology evidence="1 8">Multi-pass membrane protein</topology>
    </subcellularLocation>
</comment>
<evidence type="ECO:0000259" key="11">
    <source>
        <dbReference type="Pfam" id="PF07715"/>
    </source>
</evidence>
<keyword evidence="13" id="KW-1185">Reference proteome</keyword>
<dbReference type="Gene3D" id="2.170.130.10">
    <property type="entry name" value="TonB-dependent receptor, plug domain"/>
    <property type="match status" value="1"/>
</dbReference>
<dbReference type="STRING" id="288992.SAMN04488522_10186"/>
<dbReference type="InterPro" id="IPR008969">
    <property type="entry name" value="CarboxyPept-like_regulatory"/>
</dbReference>
<evidence type="ECO:0000256" key="4">
    <source>
        <dbReference type="ARBA" id="ARBA00022692"/>
    </source>
</evidence>
<keyword evidence="4 8" id="KW-0812">Transmembrane</keyword>
<dbReference type="InterPro" id="IPR023997">
    <property type="entry name" value="TonB-dep_OMP_SusC/RagA_CS"/>
</dbReference>
<dbReference type="InterPro" id="IPR000531">
    <property type="entry name" value="Beta-barrel_TonB"/>
</dbReference>
<keyword evidence="7 8" id="KW-0998">Cell outer membrane</keyword>
<evidence type="ECO:0000313" key="12">
    <source>
        <dbReference type="EMBL" id="SHE39600.1"/>
    </source>
</evidence>
<gene>
    <name evidence="12" type="ORF">SAMN04488522_10186</name>
</gene>
<dbReference type="Pfam" id="PF07715">
    <property type="entry name" value="Plug"/>
    <property type="match status" value="1"/>
</dbReference>
<evidence type="ECO:0000256" key="9">
    <source>
        <dbReference type="RuleBase" id="RU003357"/>
    </source>
</evidence>
<protein>
    <submittedName>
        <fullName evidence="12">TonB-linked outer membrane protein, SusC/RagA family</fullName>
    </submittedName>
</protein>
<evidence type="ECO:0000259" key="10">
    <source>
        <dbReference type="Pfam" id="PF00593"/>
    </source>
</evidence>
<dbReference type="Proteomes" id="UP000184287">
    <property type="component" value="Unassembled WGS sequence"/>
</dbReference>
<evidence type="ECO:0000313" key="13">
    <source>
        <dbReference type="Proteomes" id="UP000184287"/>
    </source>
</evidence>
<name>A0A1M4T5A4_9SPHI</name>
<dbReference type="NCBIfam" id="TIGR04057">
    <property type="entry name" value="SusC_RagA_signa"/>
    <property type="match status" value="1"/>
</dbReference>
<dbReference type="NCBIfam" id="TIGR04056">
    <property type="entry name" value="OMP_RagA_SusC"/>
    <property type="match status" value="1"/>
</dbReference>
<feature type="domain" description="TonB-dependent receptor-like beta-barrel" evidence="10">
    <location>
        <begin position="473"/>
        <end position="1027"/>
    </location>
</feature>
<comment type="similarity">
    <text evidence="8 9">Belongs to the TonB-dependent receptor family.</text>
</comment>
<evidence type="ECO:0000256" key="1">
    <source>
        <dbReference type="ARBA" id="ARBA00004571"/>
    </source>
</evidence>
<dbReference type="GO" id="GO:0009279">
    <property type="term" value="C:cell outer membrane"/>
    <property type="evidence" value="ECO:0007669"/>
    <property type="project" value="UniProtKB-SubCell"/>
</dbReference>
<feature type="domain" description="TonB-dependent receptor plug" evidence="11">
    <location>
        <begin position="150"/>
        <end position="274"/>
    </location>
</feature>
<dbReference type="Pfam" id="PF13715">
    <property type="entry name" value="CarbopepD_reg_2"/>
    <property type="match status" value="1"/>
</dbReference>
<dbReference type="InterPro" id="IPR036942">
    <property type="entry name" value="Beta-barrel_TonB_sf"/>
</dbReference>
<dbReference type="InterPro" id="IPR012910">
    <property type="entry name" value="Plug_dom"/>
</dbReference>
<dbReference type="PROSITE" id="PS52016">
    <property type="entry name" value="TONB_DEPENDENT_REC_3"/>
    <property type="match status" value="1"/>
</dbReference>
<evidence type="ECO:0000256" key="3">
    <source>
        <dbReference type="ARBA" id="ARBA00022452"/>
    </source>
</evidence>
<evidence type="ECO:0000256" key="5">
    <source>
        <dbReference type="ARBA" id="ARBA00023077"/>
    </source>
</evidence>
<dbReference type="InterPro" id="IPR039426">
    <property type="entry name" value="TonB-dep_rcpt-like"/>
</dbReference>
<dbReference type="AlphaFoldDB" id="A0A1M4T5A4"/>
<dbReference type="SUPFAM" id="SSF49464">
    <property type="entry name" value="Carboxypeptidase regulatory domain-like"/>
    <property type="match status" value="1"/>
</dbReference>
<keyword evidence="3 8" id="KW-1134">Transmembrane beta strand</keyword>
<organism evidence="12 13">
    <name type="scientific">Pedobacter caeni</name>
    <dbReference type="NCBI Taxonomy" id="288992"/>
    <lineage>
        <taxon>Bacteria</taxon>
        <taxon>Pseudomonadati</taxon>
        <taxon>Bacteroidota</taxon>
        <taxon>Sphingobacteriia</taxon>
        <taxon>Sphingobacteriales</taxon>
        <taxon>Sphingobacteriaceae</taxon>
        <taxon>Pedobacter</taxon>
    </lineage>
</organism>
<proteinExistence type="inferred from homology"/>
<evidence type="ECO:0000256" key="6">
    <source>
        <dbReference type="ARBA" id="ARBA00023136"/>
    </source>
</evidence>